<dbReference type="InterPro" id="IPR011706">
    <property type="entry name" value="Cu-oxidase_C"/>
</dbReference>
<evidence type="ECO:0000256" key="8">
    <source>
        <dbReference type="SAM" id="MobiDB-lite"/>
    </source>
</evidence>
<evidence type="ECO:0000259" key="11">
    <source>
        <dbReference type="Pfam" id="PF07732"/>
    </source>
</evidence>
<evidence type="ECO:0000256" key="5">
    <source>
        <dbReference type="ARBA" id="ARBA00023002"/>
    </source>
</evidence>
<organism evidence="12 13">
    <name type="scientific">Hanseniaspora osmophila</name>
    <dbReference type="NCBI Taxonomy" id="56408"/>
    <lineage>
        <taxon>Eukaryota</taxon>
        <taxon>Fungi</taxon>
        <taxon>Dikarya</taxon>
        <taxon>Ascomycota</taxon>
        <taxon>Saccharomycotina</taxon>
        <taxon>Saccharomycetes</taxon>
        <taxon>Saccharomycodales</taxon>
        <taxon>Saccharomycodaceae</taxon>
        <taxon>Hanseniaspora</taxon>
    </lineage>
</organism>
<comment type="similarity">
    <text evidence="2">Belongs to the multicopper oxidase family.</text>
</comment>
<evidence type="ECO:0000259" key="10">
    <source>
        <dbReference type="Pfam" id="PF07731"/>
    </source>
</evidence>
<protein>
    <submittedName>
        <fullName evidence="12">Iron transport multicopper oxidase FET5</fullName>
    </submittedName>
</protein>
<dbReference type="FunCoup" id="A0A1E5RDW7">
    <property type="interactions" value="631"/>
</dbReference>
<feature type="domain" description="Plastocyanin-like" evidence="9">
    <location>
        <begin position="194"/>
        <end position="318"/>
    </location>
</feature>
<dbReference type="InterPro" id="IPR045087">
    <property type="entry name" value="Cu-oxidase_fam"/>
</dbReference>
<dbReference type="InterPro" id="IPR044130">
    <property type="entry name" value="CuRO_2_Fet3-like"/>
</dbReference>
<dbReference type="PANTHER" id="PTHR11709:SF434">
    <property type="entry name" value="IRON TRANSPORT MULTICOPPER OXIDASE FET5-RELATED"/>
    <property type="match status" value="1"/>
</dbReference>
<proteinExistence type="inferred from homology"/>
<dbReference type="GO" id="GO:0005507">
    <property type="term" value="F:copper ion binding"/>
    <property type="evidence" value="ECO:0007669"/>
    <property type="project" value="InterPro"/>
</dbReference>
<name>A0A1E5RDW7_9ASCO</name>
<evidence type="ECO:0000313" key="13">
    <source>
        <dbReference type="Proteomes" id="UP000095728"/>
    </source>
</evidence>
<keyword evidence="7" id="KW-0406">Ion transport</keyword>
<reference evidence="13" key="1">
    <citation type="journal article" date="2016" name="Genome Announc.">
        <title>Genome sequences of three species of Hanseniaspora isolated from spontaneous wine fermentations.</title>
        <authorList>
            <person name="Sternes P.R."/>
            <person name="Lee D."/>
            <person name="Kutyna D.R."/>
            <person name="Borneman A.R."/>
        </authorList>
    </citation>
    <scope>NUCLEOTIDE SEQUENCE [LARGE SCALE GENOMIC DNA]</scope>
    <source>
        <strain evidence="13">AWRI3579</strain>
    </source>
</reference>
<feature type="region of interest" description="Disordered" evidence="8">
    <location>
        <begin position="653"/>
        <end position="681"/>
    </location>
</feature>
<dbReference type="GO" id="GO:0004322">
    <property type="term" value="F:ferroxidase activity"/>
    <property type="evidence" value="ECO:0007669"/>
    <property type="project" value="TreeGrafter"/>
</dbReference>
<dbReference type="GO" id="GO:0010106">
    <property type="term" value="P:cellular response to iron ion starvation"/>
    <property type="evidence" value="ECO:0007669"/>
    <property type="project" value="TreeGrafter"/>
</dbReference>
<dbReference type="AlphaFoldDB" id="A0A1E5RDW7"/>
<dbReference type="CDD" id="cd13877">
    <property type="entry name" value="CuRO_2_Fet3p_like"/>
    <property type="match status" value="1"/>
</dbReference>
<dbReference type="PROSITE" id="PS00079">
    <property type="entry name" value="MULTICOPPER_OXIDASE1"/>
    <property type="match status" value="2"/>
</dbReference>
<keyword evidence="3" id="KW-0408">Iron</keyword>
<evidence type="ECO:0000256" key="1">
    <source>
        <dbReference type="ARBA" id="ARBA00001935"/>
    </source>
</evidence>
<dbReference type="InterPro" id="IPR011707">
    <property type="entry name" value="Cu-oxidase-like_N"/>
</dbReference>
<dbReference type="Proteomes" id="UP000095728">
    <property type="component" value="Unassembled WGS sequence"/>
</dbReference>
<dbReference type="InterPro" id="IPR033138">
    <property type="entry name" value="Cu_oxidase_CS"/>
</dbReference>
<dbReference type="Gene3D" id="2.60.40.420">
    <property type="entry name" value="Cupredoxins - blue copper proteins"/>
    <property type="match status" value="3"/>
</dbReference>
<dbReference type="Pfam" id="PF07731">
    <property type="entry name" value="Cu-oxidase_2"/>
    <property type="match status" value="1"/>
</dbReference>
<evidence type="ECO:0000259" key="9">
    <source>
        <dbReference type="Pfam" id="PF00394"/>
    </source>
</evidence>
<sequence length="681" mass="77860">MPATIFGETALHIGEKSIINNIIKFFIIFLCLSPPVYSSATDDLEVDKYHPKTHTFHFTAGWVKANPDSKHEKNMIGFNGQWPCPDIHVNKGDRVELYLTNGFPEEENINTTLHFHGLFHNVSLGNSNQMDGPEMVTQCPIPTGETYLYNFTTDDQVGTYWYHSHSGAQYLDGLRGAFVIHDPEMEAKEWQVDEEYVIQVNEQYYKPYYEIVDHFLSRYNPTGAEPVPQNFLFNNTLNGTLNFDYEKKYLLRFINSGVFVSQFIYSKEHIFTIVEVDGVYIKPEKTHLIEIAPGQRVSVLIESFSKDQVTSDYYPIFQIADKTMLDTVPDDLEIIKRNCILYPDQKWPSKFPKPQENELPKLVMNDFKLTTLDKQEILPSPDYKIELSVVMDNLGDGVNYAFFNNITYRAPQVPTLFTAITAPEELLFEPTIYGDNVNAFILQKNEIIEVVINNEDDNRHNFHLHGHNFQIVQKSQGFEDPTPFNESAPLMDYPEHPMVRDTVFVEANGHTVLRFKADNPGIWFFHCHIDFHLEQGLSAVFIEAPDEIQKYEESVNSDMERICKAAKIPTMGNAAGKFEDWFDLEGLKRQPAPLPEGFTFKGYVALAVSIMTAVYGMYTITQYGLDDHTMTSEKEQEMLDSLIALVGTTDSERLSRNGLPTNNSSLSEQATPLISDDHSEL</sequence>
<keyword evidence="5" id="KW-0560">Oxidoreductase</keyword>
<dbReference type="GO" id="GO:0000329">
    <property type="term" value="C:fungal-type vacuole membrane"/>
    <property type="evidence" value="ECO:0007669"/>
    <property type="project" value="TreeGrafter"/>
</dbReference>
<gene>
    <name evidence="12" type="ORF">AWRI3579_g1956</name>
</gene>
<dbReference type="Pfam" id="PF07732">
    <property type="entry name" value="Cu-oxidase_3"/>
    <property type="match status" value="1"/>
</dbReference>
<dbReference type="Pfam" id="PF00394">
    <property type="entry name" value="Cu-oxidase"/>
    <property type="match status" value="1"/>
</dbReference>
<evidence type="ECO:0000256" key="2">
    <source>
        <dbReference type="ARBA" id="ARBA00010609"/>
    </source>
</evidence>
<keyword evidence="6" id="KW-0186">Copper</keyword>
<keyword evidence="4" id="KW-0479">Metal-binding</keyword>
<dbReference type="STRING" id="56408.A0A1E5RDW7"/>
<dbReference type="SUPFAM" id="SSF49503">
    <property type="entry name" value="Cupredoxins"/>
    <property type="match status" value="3"/>
</dbReference>
<dbReference type="InterPro" id="IPR001117">
    <property type="entry name" value="Cu-oxidase_2nd"/>
</dbReference>
<evidence type="ECO:0000256" key="3">
    <source>
        <dbReference type="ARBA" id="ARBA00022496"/>
    </source>
</evidence>
<keyword evidence="13" id="KW-1185">Reference proteome</keyword>
<evidence type="ECO:0000256" key="6">
    <source>
        <dbReference type="ARBA" id="ARBA00023008"/>
    </source>
</evidence>
<dbReference type="PANTHER" id="PTHR11709">
    <property type="entry name" value="MULTI-COPPER OXIDASE"/>
    <property type="match status" value="1"/>
</dbReference>
<evidence type="ECO:0000256" key="7">
    <source>
        <dbReference type="ARBA" id="ARBA00023065"/>
    </source>
</evidence>
<dbReference type="EMBL" id="LPNM01000007">
    <property type="protein sequence ID" value="OEJ85066.1"/>
    <property type="molecule type" value="Genomic_DNA"/>
</dbReference>
<evidence type="ECO:0000313" key="12">
    <source>
        <dbReference type="EMBL" id="OEJ85066.1"/>
    </source>
</evidence>
<keyword evidence="3" id="KW-0410">Iron transport</keyword>
<feature type="compositionally biased region" description="Polar residues" evidence="8">
    <location>
        <begin position="658"/>
        <end position="672"/>
    </location>
</feature>
<accession>A0A1E5RDW7</accession>
<keyword evidence="7" id="KW-0813">Transport</keyword>
<dbReference type="CDD" id="cd13851">
    <property type="entry name" value="CuRO_1_Fet3p"/>
    <property type="match status" value="1"/>
</dbReference>
<dbReference type="InterPro" id="IPR002355">
    <property type="entry name" value="Cu_oxidase_Cu_BS"/>
</dbReference>
<evidence type="ECO:0000256" key="4">
    <source>
        <dbReference type="ARBA" id="ARBA00022723"/>
    </source>
</evidence>
<feature type="domain" description="Plastocyanin-like" evidence="10">
    <location>
        <begin position="409"/>
        <end position="546"/>
    </location>
</feature>
<feature type="domain" description="Plastocyanin-like" evidence="11">
    <location>
        <begin position="61"/>
        <end position="184"/>
    </location>
</feature>
<dbReference type="InterPro" id="IPR008972">
    <property type="entry name" value="Cupredoxin"/>
</dbReference>
<dbReference type="InParanoid" id="A0A1E5RDW7"/>
<dbReference type="FunFam" id="2.60.40.420:FF:000024">
    <property type="entry name" value="FET5p Multicopper oxidase"/>
    <property type="match status" value="1"/>
</dbReference>
<comment type="cofactor">
    <cofactor evidence="1">
        <name>Cu cation</name>
        <dbReference type="ChEBI" id="CHEBI:23378"/>
    </cofactor>
</comment>
<dbReference type="PROSITE" id="PS00080">
    <property type="entry name" value="MULTICOPPER_OXIDASE2"/>
    <property type="match status" value="1"/>
</dbReference>
<comment type="caution">
    <text evidence="12">The sequence shown here is derived from an EMBL/GenBank/DDBJ whole genome shotgun (WGS) entry which is preliminary data.</text>
</comment>
<dbReference type="CDD" id="cd13899">
    <property type="entry name" value="CuRO_3_Fet3p"/>
    <property type="match status" value="1"/>
</dbReference>
<dbReference type="OrthoDB" id="2121828at2759"/>
<dbReference type="GO" id="GO:0033215">
    <property type="term" value="P:reductive iron assimilation"/>
    <property type="evidence" value="ECO:0007669"/>
    <property type="project" value="TreeGrafter"/>
</dbReference>